<keyword evidence="3" id="KW-0732">Signal</keyword>
<feature type="region of interest" description="Disordered" evidence="1">
    <location>
        <begin position="24"/>
        <end position="133"/>
    </location>
</feature>
<feature type="compositionally biased region" description="Polar residues" evidence="1">
    <location>
        <begin position="114"/>
        <end position="123"/>
    </location>
</feature>
<sequence length="197" mass="19852">MWSFLCCVMLMVVMARANPVPFDQPPANLDTPDDQDVGLANPQGGSSFFVPGSSTSSSSSSEEDYGSIGLPDGGGSVPPGTAQPGSGPVVGAGRAVGGSAKGKEQSAGGKGATQGVSDQNSGEKSGGGLLVAGDPAQMSKIHSEPKSNNFQSNSGKSAGIAIGVLLLVSVATVAIIFAIRKRRDGFMRFYSQANTEL</sequence>
<organism evidence="4 5">
    <name type="scientific">Acanthaster planci</name>
    <name type="common">Crown-of-thorns starfish</name>
    <dbReference type="NCBI Taxonomy" id="133434"/>
    <lineage>
        <taxon>Eukaryota</taxon>
        <taxon>Metazoa</taxon>
        <taxon>Echinodermata</taxon>
        <taxon>Eleutherozoa</taxon>
        <taxon>Asterozoa</taxon>
        <taxon>Asteroidea</taxon>
        <taxon>Valvatacea</taxon>
        <taxon>Valvatida</taxon>
        <taxon>Acanthasteridae</taxon>
        <taxon>Acanthaster</taxon>
    </lineage>
</organism>
<evidence type="ECO:0000313" key="5">
    <source>
        <dbReference type="RefSeq" id="XP_022105246.1"/>
    </source>
</evidence>
<feature type="compositionally biased region" description="Gly residues" evidence="1">
    <location>
        <begin position="88"/>
        <end position="100"/>
    </location>
</feature>
<feature type="chain" id="PRO_5034328084" evidence="3">
    <location>
        <begin position="18"/>
        <end position="197"/>
    </location>
</feature>
<dbReference type="GeneID" id="110987108"/>
<dbReference type="RefSeq" id="XP_022105246.1">
    <property type="nucleotide sequence ID" value="XM_022249554.1"/>
</dbReference>
<evidence type="ECO:0000256" key="2">
    <source>
        <dbReference type="SAM" id="Phobius"/>
    </source>
</evidence>
<evidence type="ECO:0000256" key="1">
    <source>
        <dbReference type="SAM" id="MobiDB-lite"/>
    </source>
</evidence>
<proteinExistence type="predicted"/>
<dbReference type="AlphaFoldDB" id="A0A8B7ZPB9"/>
<evidence type="ECO:0000313" key="4">
    <source>
        <dbReference type="Proteomes" id="UP000694845"/>
    </source>
</evidence>
<feature type="compositionally biased region" description="Low complexity" evidence="1">
    <location>
        <begin position="44"/>
        <end position="60"/>
    </location>
</feature>
<feature type="transmembrane region" description="Helical" evidence="2">
    <location>
        <begin position="158"/>
        <end position="179"/>
    </location>
</feature>
<feature type="signal peptide" evidence="3">
    <location>
        <begin position="1"/>
        <end position="17"/>
    </location>
</feature>
<keyword evidence="2" id="KW-0812">Transmembrane</keyword>
<keyword evidence="4" id="KW-1185">Reference proteome</keyword>
<dbReference type="OrthoDB" id="10508894at2759"/>
<gene>
    <name evidence="5" type="primary">LOC110987108</name>
</gene>
<accession>A0A8B7ZPB9</accession>
<dbReference type="KEGG" id="aplc:110987108"/>
<dbReference type="OMA" id="RRDGFMR"/>
<dbReference type="Proteomes" id="UP000694845">
    <property type="component" value="Unplaced"/>
</dbReference>
<keyword evidence="2" id="KW-0472">Membrane</keyword>
<reference evidence="5" key="1">
    <citation type="submission" date="2025-08" db="UniProtKB">
        <authorList>
            <consortium name="RefSeq"/>
        </authorList>
    </citation>
    <scope>IDENTIFICATION</scope>
</reference>
<name>A0A8B7ZPB9_ACAPL</name>
<keyword evidence="2" id="KW-1133">Transmembrane helix</keyword>
<protein>
    <submittedName>
        <fullName evidence="5">Uncharacterized protein LOC110987108</fullName>
    </submittedName>
</protein>
<evidence type="ECO:0000256" key="3">
    <source>
        <dbReference type="SAM" id="SignalP"/>
    </source>
</evidence>